<evidence type="ECO:0000313" key="2">
    <source>
        <dbReference type="EMBL" id="RDY23197.1"/>
    </source>
</evidence>
<organism evidence="2 3">
    <name type="scientific">Romboutsia maritimum</name>
    <dbReference type="NCBI Taxonomy" id="2020948"/>
    <lineage>
        <taxon>Bacteria</taxon>
        <taxon>Bacillati</taxon>
        <taxon>Bacillota</taxon>
        <taxon>Clostridia</taxon>
        <taxon>Peptostreptococcales</taxon>
        <taxon>Peptostreptococcaceae</taxon>
        <taxon>Romboutsia</taxon>
    </lineage>
</organism>
<dbReference type="InterPro" id="IPR029039">
    <property type="entry name" value="Flavoprotein-like_sf"/>
</dbReference>
<gene>
    <name evidence="2" type="ORF">CHF27_009620</name>
</gene>
<dbReference type="AlphaFoldDB" id="A0A371IRT3"/>
<name>A0A371IRT3_9FIRM</name>
<dbReference type="PROSITE" id="PS50902">
    <property type="entry name" value="FLAVODOXIN_LIKE"/>
    <property type="match status" value="1"/>
</dbReference>
<dbReference type="Pfam" id="PF00258">
    <property type="entry name" value="Flavodoxin_1"/>
    <property type="match status" value="1"/>
</dbReference>
<protein>
    <submittedName>
        <fullName evidence="2">Flavodoxin</fullName>
    </submittedName>
</protein>
<dbReference type="GO" id="GO:0010181">
    <property type="term" value="F:FMN binding"/>
    <property type="evidence" value="ECO:0007669"/>
    <property type="project" value="InterPro"/>
</dbReference>
<dbReference type="Proteomes" id="UP000243494">
    <property type="component" value="Unassembled WGS sequence"/>
</dbReference>
<dbReference type="InterPro" id="IPR008254">
    <property type="entry name" value="Flavodoxin/NO_synth"/>
</dbReference>
<reference evidence="2 3" key="1">
    <citation type="journal article" date="2017" name="Genome Announc.">
        <title>Draft Genome Sequence of Romboutsia maritimum sp. nov. Strain CCRI-22766(T), Isolated from Coastal Estuarine Mud.</title>
        <authorList>
            <person name="Maheux A.F."/>
            <person name="Boudreau D.K."/>
            <person name="Berube E."/>
            <person name="Boissinot M."/>
            <person name="Raymond F."/>
            <person name="Brodeur S."/>
            <person name="Corbeil J."/>
            <person name="Brightwell G."/>
            <person name="Broda D."/>
            <person name="Omar R.F."/>
            <person name="Bergeron M.G."/>
        </authorList>
    </citation>
    <scope>NUCLEOTIDE SEQUENCE [LARGE SCALE GENOMIC DNA]</scope>
    <source>
        <strain evidence="2 3">CCRI-22766</strain>
    </source>
</reference>
<dbReference type="EMBL" id="NOJZ02000017">
    <property type="protein sequence ID" value="RDY23197.1"/>
    <property type="molecule type" value="Genomic_DNA"/>
</dbReference>
<evidence type="ECO:0000313" key="3">
    <source>
        <dbReference type="Proteomes" id="UP000243494"/>
    </source>
</evidence>
<evidence type="ECO:0000259" key="1">
    <source>
        <dbReference type="PROSITE" id="PS50902"/>
    </source>
</evidence>
<dbReference type="GO" id="GO:0016651">
    <property type="term" value="F:oxidoreductase activity, acting on NAD(P)H"/>
    <property type="evidence" value="ECO:0007669"/>
    <property type="project" value="UniProtKB-ARBA"/>
</dbReference>
<sequence>MKVSIVYHSKSGKTKHIGEIIKLGLEEVDGIEVKCMDIENIDVEFLKESKGVIFGTPTYLANTTWKMKKWLEEFRDVNFGGKLGAVYATADYVWGGADTAILTVINHLMVKGMLVYSGGASLGKPYIHLGYVSVNGVNDEDTEVPTTFGKRIGEKVKELF</sequence>
<keyword evidence="3" id="KW-1185">Reference proteome</keyword>
<dbReference type="RefSeq" id="WP_095405477.1">
    <property type="nucleotide sequence ID" value="NZ_NOJZ02000017.1"/>
</dbReference>
<comment type="caution">
    <text evidence="2">The sequence shown here is derived from an EMBL/GenBank/DDBJ whole genome shotgun (WGS) entry which is preliminary data.</text>
</comment>
<proteinExistence type="predicted"/>
<dbReference type="OrthoDB" id="9801479at2"/>
<feature type="domain" description="Flavodoxin-like" evidence="1">
    <location>
        <begin position="3"/>
        <end position="153"/>
    </location>
</feature>
<dbReference type="SUPFAM" id="SSF52218">
    <property type="entry name" value="Flavoproteins"/>
    <property type="match status" value="1"/>
</dbReference>
<dbReference type="Gene3D" id="3.40.50.360">
    <property type="match status" value="1"/>
</dbReference>
<accession>A0A371IRT3</accession>